<dbReference type="PIRSF" id="PIRSF007531">
    <property type="entry name" value="CPT"/>
    <property type="match status" value="1"/>
</dbReference>
<dbReference type="Pfam" id="PF07931">
    <property type="entry name" value="CPT"/>
    <property type="match status" value="1"/>
</dbReference>
<evidence type="ECO:0000256" key="1">
    <source>
        <dbReference type="PIRSR" id="PIRSR007531-1"/>
    </source>
</evidence>
<feature type="active site" evidence="1">
    <location>
        <position position="33"/>
    </location>
</feature>
<evidence type="ECO:0000313" key="3">
    <source>
        <dbReference type="Proteomes" id="UP000007967"/>
    </source>
</evidence>
<gene>
    <name evidence="2" type="ordered locus">Kfla_0650</name>
</gene>
<reference evidence="2 3" key="2">
    <citation type="journal article" date="2010" name="Stand. Genomic Sci.">
        <title>Complete genome sequence of Kribbella flavida type strain (IFO 14399).</title>
        <authorList>
            <person name="Pukall R."/>
            <person name="Lapidus A."/>
            <person name="Glavina Del Rio T."/>
            <person name="Copeland A."/>
            <person name="Tice H."/>
            <person name="Cheng J.-F."/>
            <person name="Lucas S."/>
            <person name="Chen F."/>
            <person name="Nolan M."/>
            <person name="LaButti K."/>
            <person name="Pati A."/>
            <person name="Ivanova N."/>
            <person name="Mavrommatis K."/>
            <person name="Mikhailova N."/>
            <person name="Pitluck S."/>
            <person name="Bruce D."/>
            <person name="Goodwin L."/>
            <person name="Land M."/>
            <person name="Hauser L."/>
            <person name="Chang Y.-J."/>
            <person name="Jeffries C.D."/>
            <person name="Chen A."/>
            <person name="Palaniappan K."/>
            <person name="Chain P."/>
            <person name="Rohde M."/>
            <person name="Goeker M."/>
            <person name="Bristow J."/>
            <person name="Eisen J.A."/>
            <person name="Markowitz V."/>
            <person name="Hugenholtz P."/>
            <person name="Kyrpides N.C."/>
            <person name="Klenk H.-P."/>
            <person name="Brettin T."/>
        </authorList>
    </citation>
    <scope>NUCLEOTIDE SEQUENCE [LARGE SCALE GENOMIC DNA]</scope>
    <source>
        <strain evidence="3">DSM 17836 / JCM 10339 / NBRC 14399</strain>
    </source>
</reference>
<dbReference type="AlphaFoldDB" id="D2PXC3"/>
<accession>D2PXC3</accession>
<dbReference type="KEGG" id="kfl:Kfla_0650"/>
<dbReference type="HOGENOM" id="CLU_101381_2_0_11"/>
<dbReference type="Proteomes" id="UP000007967">
    <property type="component" value="Chromosome"/>
</dbReference>
<dbReference type="InterPro" id="IPR027417">
    <property type="entry name" value="P-loop_NTPase"/>
</dbReference>
<dbReference type="Gene3D" id="3.40.50.300">
    <property type="entry name" value="P-loop containing nucleotide triphosphate hydrolases"/>
    <property type="match status" value="1"/>
</dbReference>
<dbReference type="SUPFAM" id="SSF52540">
    <property type="entry name" value="P-loop containing nucleoside triphosphate hydrolases"/>
    <property type="match status" value="1"/>
</dbReference>
<sequence length="178" mass="19835">MLLLNGPSSSGKGSIGRALLPLLPDPWFLVPVDVISGLRSTVHTRQLTKDEIAEMLTRTRRGYHRAVAALASQGNDVIMDYPLSEPWRLTDLLEVLTGYDVTLVEVRCSEAELERRERARQDRPLGLARSQSVFEHKDRDLVVDTTNQTPEACAQIIAESLEQLDTPKAFDRLRAAAS</sequence>
<dbReference type="EMBL" id="CP001736">
    <property type="protein sequence ID" value="ADB29771.1"/>
    <property type="molecule type" value="Genomic_DNA"/>
</dbReference>
<dbReference type="GO" id="GO:0005524">
    <property type="term" value="F:ATP binding"/>
    <property type="evidence" value="ECO:0007669"/>
    <property type="project" value="InterPro"/>
</dbReference>
<dbReference type="InterPro" id="IPR012853">
    <property type="entry name" value="CPT"/>
</dbReference>
<keyword evidence="2" id="KW-0808">Transferase</keyword>
<evidence type="ECO:0000313" key="2">
    <source>
        <dbReference type="EMBL" id="ADB29771.1"/>
    </source>
</evidence>
<dbReference type="eggNOG" id="COG3896">
    <property type="taxonomic scope" value="Bacteria"/>
</dbReference>
<proteinExistence type="predicted"/>
<dbReference type="STRING" id="479435.Kfla_0650"/>
<dbReference type="GO" id="GO:0016740">
    <property type="term" value="F:transferase activity"/>
    <property type="evidence" value="ECO:0007669"/>
    <property type="project" value="UniProtKB-KW"/>
</dbReference>
<name>D2PXC3_KRIFD</name>
<reference evidence="3" key="1">
    <citation type="submission" date="2009-09" db="EMBL/GenBank/DDBJ databases">
        <title>The complete genome of Kribbella flavida DSM 17836.</title>
        <authorList>
            <consortium name="US DOE Joint Genome Institute (JGI-PGF)"/>
            <person name="Lucas S."/>
            <person name="Copeland A."/>
            <person name="Lapidus A."/>
            <person name="Glavina del Rio T."/>
            <person name="Dalin E."/>
            <person name="Tice H."/>
            <person name="Bruce D."/>
            <person name="Goodwin L."/>
            <person name="Pitluck S."/>
            <person name="Kyrpides N."/>
            <person name="Mavromatis K."/>
            <person name="Ivanova N."/>
            <person name="Saunders E."/>
            <person name="Brettin T."/>
            <person name="Detter J.C."/>
            <person name="Han C."/>
            <person name="Larimer F."/>
            <person name="Land M."/>
            <person name="Hauser L."/>
            <person name="Markowitz V."/>
            <person name="Cheng J.-F."/>
            <person name="Hugenholtz P."/>
            <person name="Woyke T."/>
            <person name="Wu D."/>
            <person name="Pukall R."/>
            <person name="Klenk H.-P."/>
            <person name="Eisen J.A."/>
        </authorList>
    </citation>
    <scope>NUCLEOTIDE SEQUENCE [LARGE SCALE GENOMIC DNA]</scope>
    <source>
        <strain evidence="3">DSM 17836 / JCM 10339 / NBRC 14399</strain>
    </source>
</reference>
<keyword evidence="3" id="KW-1185">Reference proteome</keyword>
<organism evidence="2 3">
    <name type="scientific">Kribbella flavida (strain DSM 17836 / JCM 10339 / NBRC 14399)</name>
    <dbReference type="NCBI Taxonomy" id="479435"/>
    <lineage>
        <taxon>Bacteria</taxon>
        <taxon>Bacillati</taxon>
        <taxon>Actinomycetota</taxon>
        <taxon>Actinomycetes</taxon>
        <taxon>Propionibacteriales</taxon>
        <taxon>Kribbellaceae</taxon>
        <taxon>Kribbella</taxon>
    </lineage>
</organism>
<protein>
    <submittedName>
        <fullName evidence="2">Chloramphenicol phosphotransferase family protein</fullName>
    </submittedName>
</protein>